<evidence type="ECO:0000313" key="3">
    <source>
        <dbReference type="EMBL" id="KAJ7359461.1"/>
    </source>
</evidence>
<dbReference type="InterPro" id="IPR013830">
    <property type="entry name" value="SGNH_hydro"/>
</dbReference>
<dbReference type="Gene3D" id="3.40.50.1110">
    <property type="entry name" value="SGNH hydrolase"/>
    <property type="match status" value="1"/>
</dbReference>
<dbReference type="InterPro" id="IPR053140">
    <property type="entry name" value="GDSL_Rv0518-like"/>
</dbReference>
<sequence length="461" mass="49480">MGSFCMAVRITLILIAIQNVWALGSLDGRWVDAWTAMPQLTEPANLPPPPFNGSSSVFFNSTIRQTLYMTIGGDEIRVRFSNTFGVNDLHITAATVALPAGGVSGASEIITTSLKTLTFSGSPSFVVPNGALVVSDPIAFSIESQQTITVTLYLAQGQDGFSITSHPGSRTTTWISFGDYVQAGNMTDSSTTSLAHWYFVSAVETFSASASAFVVIGDSITDGQGSDPDKNNRWPDLLCARMQKNPATAHISISNQAAGGNRILTDGKGPNALSRVDRDVLAHTGVKYAMIYEGVNDINKLEPATAEAQTALGDRLIAAFKQVVARLHAAGIPVFAATITPFSAPANVSSGSCTAEPNSCPTREATRQRLNAFIRTSGLFDAVIDFDRVVADSAVASQMSPLFNSGDFYTPTWPGTPRWRKRFRWTYLSGFREASVGIHSTEDGVDSCHLYYYLSKIHCGK</sequence>
<keyword evidence="1" id="KW-0732">Signal</keyword>
<dbReference type="AlphaFoldDB" id="A0AAD7F0T1"/>
<comment type="caution">
    <text evidence="3">The sequence shown here is derived from an EMBL/GenBank/DDBJ whole genome shotgun (WGS) entry which is preliminary data.</text>
</comment>
<dbReference type="PANTHER" id="PTHR43784">
    <property type="entry name" value="GDSL-LIKE LIPASE/ACYLHYDROLASE, PUTATIVE (AFU_ORTHOLOGUE AFUA_2G00820)-RELATED"/>
    <property type="match status" value="1"/>
</dbReference>
<feature type="domain" description="SGNH hydrolase-type esterase" evidence="2">
    <location>
        <begin position="215"/>
        <end position="394"/>
    </location>
</feature>
<feature type="chain" id="PRO_5042230660" evidence="1">
    <location>
        <begin position="23"/>
        <end position="461"/>
    </location>
</feature>
<dbReference type="InterPro" id="IPR036514">
    <property type="entry name" value="SGNH_hydro_sf"/>
</dbReference>
<keyword evidence="4" id="KW-1185">Reference proteome</keyword>
<dbReference type="Proteomes" id="UP001218218">
    <property type="component" value="Unassembled WGS sequence"/>
</dbReference>
<proteinExistence type="predicted"/>
<evidence type="ECO:0000313" key="4">
    <source>
        <dbReference type="Proteomes" id="UP001218218"/>
    </source>
</evidence>
<dbReference type="CDD" id="cd01830">
    <property type="entry name" value="XynE_like"/>
    <property type="match status" value="1"/>
</dbReference>
<organism evidence="3 4">
    <name type="scientific">Mycena albidolilacea</name>
    <dbReference type="NCBI Taxonomy" id="1033008"/>
    <lineage>
        <taxon>Eukaryota</taxon>
        <taxon>Fungi</taxon>
        <taxon>Dikarya</taxon>
        <taxon>Basidiomycota</taxon>
        <taxon>Agaricomycotina</taxon>
        <taxon>Agaricomycetes</taxon>
        <taxon>Agaricomycetidae</taxon>
        <taxon>Agaricales</taxon>
        <taxon>Marasmiineae</taxon>
        <taxon>Mycenaceae</taxon>
        <taxon>Mycena</taxon>
    </lineage>
</organism>
<feature type="signal peptide" evidence="1">
    <location>
        <begin position="1"/>
        <end position="22"/>
    </location>
</feature>
<name>A0AAD7F0T1_9AGAR</name>
<dbReference type="PANTHER" id="PTHR43784:SF3">
    <property type="entry name" value="GDSL FAMILY LIPASE"/>
    <property type="match status" value="1"/>
</dbReference>
<keyword evidence="3" id="KW-0378">Hydrolase</keyword>
<dbReference type="EMBL" id="JARIHO010000006">
    <property type="protein sequence ID" value="KAJ7359461.1"/>
    <property type="molecule type" value="Genomic_DNA"/>
</dbReference>
<gene>
    <name evidence="3" type="ORF">DFH08DRAFT_801264</name>
</gene>
<evidence type="ECO:0000259" key="2">
    <source>
        <dbReference type="Pfam" id="PF13472"/>
    </source>
</evidence>
<protein>
    <submittedName>
        <fullName evidence="3">SGNH hydrolase-type esterase domain-containing protein</fullName>
    </submittedName>
</protein>
<dbReference type="Pfam" id="PF13472">
    <property type="entry name" value="Lipase_GDSL_2"/>
    <property type="match status" value="1"/>
</dbReference>
<reference evidence="3" key="1">
    <citation type="submission" date="2023-03" db="EMBL/GenBank/DDBJ databases">
        <title>Massive genome expansion in bonnet fungi (Mycena s.s.) driven by repeated elements and novel gene families across ecological guilds.</title>
        <authorList>
            <consortium name="Lawrence Berkeley National Laboratory"/>
            <person name="Harder C.B."/>
            <person name="Miyauchi S."/>
            <person name="Viragh M."/>
            <person name="Kuo A."/>
            <person name="Thoen E."/>
            <person name="Andreopoulos B."/>
            <person name="Lu D."/>
            <person name="Skrede I."/>
            <person name="Drula E."/>
            <person name="Henrissat B."/>
            <person name="Morin E."/>
            <person name="Kohler A."/>
            <person name="Barry K."/>
            <person name="LaButti K."/>
            <person name="Morin E."/>
            <person name="Salamov A."/>
            <person name="Lipzen A."/>
            <person name="Mereny Z."/>
            <person name="Hegedus B."/>
            <person name="Baldrian P."/>
            <person name="Stursova M."/>
            <person name="Weitz H."/>
            <person name="Taylor A."/>
            <person name="Grigoriev I.V."/>
            <person name="Nagy L.G."/>
            <person name="Martin F."/>
            <person name="Kauserud H."/>
        </authorList>
    </citation>
    <scope>NUCLEOTIDE SEQUENCE</scope>
    <source>
        <strain evidence="3">CBHHK002</strain>
    </source>
</reference>
<dbReference type="SUPFAM" id="SSF52266">
    <property type="entry name" value="SGNH hydrolase"/>
    <property type="match status" value="1"/>
</dbReference>
<accession>A0AAD7F0T1</accession>
<evidence type="ECO:0000256" key="1">
    <source>
        <dbReference type="SAM" id="SignalP"/>
    </source>
</evidence>
<dbReference type="GO" id="GO:0016788">
    <property type="term" value="F:hydrolase activity, acting on ester bonds"/>
    <property type="evidence" value="ECO:0007669"/>
    <property type="project" value="InterPro"/>
</dbReference>